<comment type="caution">
    <text evidence="1">The sequence shown here is derived from an EMBL/GenBank/DDBJ whole genome shotgun (WGS) entry which is preliminary data.</text>
</comment>
<name>F5S712_KINKI</name>
<evidence type="ECO:0000313" key="2">
    <source>
        <dbReference type="Proteomes" id="UP000004207"/>
    </source>
</evidence>
<accession>F5S712</accession>
<dbReference type="AlphaFoldDB" id="F5S712"/>
<dbReference type="Proteomes" id="UP000004207">
    <property type="component" value="Unassembled WGS sequence"/>
</dbReference>
<keyword evidence="2" id="KW-1185">Reference proteome</keyword>
<reference evidence="1 2" key="1">
    <citation type="submission" date="2011-04" db="EMBL/GenBank/DDBJ databases">
        <authorList>
            <person name="Muzny D."/>
            <person name="Qin X."/>
            <person name="Deng J."/>
            <person name="Jiang H."/>
            <person name="Liu Y."/>
            <person name="Qu J."/>
            <person name="Song X.-Z."/>
            <person name="Zhang L."/>
            <person name="Thornton R."/>
            <person name="Coyle M."/>
            <person name="Francisco L."/>
            <person name="Jackson L."/>
            <person name="Javaid M."/>
            <person name="Korchina V."/>
            <person name="Kovar C."/>
            <person name="Mata R."/>
            <person name="Mathew T."/>
            <person name="Ngo R."/>
            <person name="Nguyen L."/>
            <person name="Nguyen N."/>
            <person name="Okwuonu G."/>
            <person name="Ongeri F."/>
            <person name="Pham C."/>
            <person name="Simmons D."/>
            <person name="Wilczek-Boney K."/>
            <person name="Hale W."/>
            <person name="Jakkamsetti A."/>
            <person name="Pham P."/>
            <person name="Ruth R."/>
            <person name="San Lucas F."/>
            <person name="Warren J."/>
            <person name="Zhang J."/>
            <person name="Zhao Z."/>
            <person name="Zhou C."/>
            <person name="Zhu D."/>
            <person name="Lee S."/>
            <person name="Bess C."/>
            <person name="Blankenburg K."/>
            <person name="Forbes L."/>
            <person name="Fu Q."/>
            <person name="Gubbala S."/>
            <person name="Hirani K."/>
            <person name="Jayaseelan J.C."/>
            <person name="Lara F."/>
            <person name="Munidasa M."/>
            <person name="Palculict T."/>
            <person name="Patil S."/>
            <person name="Pu L.-L."/>
            <person name="Saada N."/>
            <person name="Tang L."/>
            <person name="Weissenberger G."/>
            <person name="Zhu Y."/>
            <person name="Hemphill L."/>
            <person name="Shang Y."/>
            <person name="Youmans B."/>
            <person name="Ayvaz T."/>
            <person name="Ross M."/>
            <person name="Santibanez J."/>
            <person name="Aqrawi P."/>
            <person name="Gross S."/>
            <person name="Joshi V."/>
            <person name="Fowler G."/>
            <person name="Nazareth L."/>
            <person name="Reid J."/>
            <person name="Worley K."/>
            <person name="Petrosino J."/>
            <person name="Highlander S."/>
            <person name="Gibbs R."/>
        </authorList>
    </citation>
    <scope>NUCLEOTIDE SEQUENCE [LARGE SCALE GENOMIC DNA]</scope>
    <source>
        <strain evidence="1 2">ATCC 23330</strain>
    </source>
</reference>
<evidence type="ECO:0000313" key="1">
    <source>
        <dbReference type="EMBL" id="EGK09331.1"/>
    </source>
</evidence>
<dbReference type="HOGENOM" id="CLU_3184722_0_0_4"/>
<sequence>MCRLLLSHKINTKSSLHFFATQKRFANQALPFYRIEALINLNKQNK</sequence>
<protein>
    <submittedName>
        <fullName evidence="1">Uncharacterized protein</fullName>
    </submittedName>
</protein>
<proteinExistence type="predicted"/>
<gene>
    <name evidence="1" type="ORF">HMPREF0476_0995</name>
</gene>
<dbReference type="EMBL" id="AFHS01000036">
    <property type="protein sequence ID" value="EGK09331.1"/>
    <property type="molecule type" value="Genomic_DNA"/>
</dbReference>
<organism evidence="1 2">
    <name type="scientific">Kingella kingae ATCC 23330</name>
    <dbReference type="NCBI Taxonomy" id="887327"/>
    <lineage>
        <taxon>Bacteria</taxon>
        <taxon>Pseudomonadati</taxon>
        <taxon>Pseudomonadota</taxon>
        <taxon>Betaproteobacteria</taxon>
        <taxon>Neisseriales</taxon>
        <taxon>Neisseriaceae</taxon>
        <taxon>Kingella</taxon>
    </lineage>
</organism>